<accession>A0A1B1S9B5</accession>
<comment type="subcellular location">
    <subcellularLocation>
        <location evidence="1">Cell membrane</location>
        <topology evidence="1">Multi-pass membrane protein</topology>
    </subcellularLocation>
</comment>
<reference evidence="14" key="1">
    <citation type="submission" date="2016-04" db="EMBL/GenBank/DDBJ databases">
        <title>Complete Genome Sequences of Twelve Strains of a Stable Defined Moderately Diverse Mouse Microbiota 2 (sDMDMm2).</title>
        <authorList>
            <person name="Uchimura Y."/>
            <person name="Wyss M."/>
            <person name="Brugiroux S."/>
            <person name="Limenitakis J.P."/>
            <person name="Stecher B."/>
            <person name="McCoy K.D."/>
            <person name="Macpherson A.J."/>
        </authorList>
    </citation>
    <scope>NUCLEOTIDE SEQUENCE [LARGE SCALE GENOMIC DNA]</scope>
    <source>
        <strain evidence="14">YL27</strain>
    </source>
</reference>
<evidence type="ECO:0000256" key="8">
    <source>
        <dbReference type="ARBA" id="ARBA00022989"/>
    </source>
</evidence>
<evidence type="ECO:0000256" key="2">
    <source>
        <dbReference type="ARBA" id="ARBA00022475"/>
    </source>
</evidence>
<keyword evidence="14" id="KW-1185">Reference proteome</keyword>
<feature type="transmembrane region" description="Helical" evidence="11">
    <location>
        <begin position="56"/>
        <end position="76"/>
    </location>
</feature>
<accession>A0A1Z2XJC6</accession>
<dbReference type="Proteomes" id="UP000186351">
    <property type="component" value="Chromosome"/>
</dbReference>
<protein>
    <recommendedName>
        <fullName evidence="12">EamA domain-containing protein</fullName>
    </recommendedName>
</protein>
<evidence type="ECO:0000256" key="10">
    <source>
        <dbReference type="ARBA" id="ARBA00023136"/>
    </source>
</evidence>
<dbReference type="EMBL" id="CP015402">
    <property type="protein sequence ID" value="ANU63373.1"/>
    <property type="molecule type" value="Genomic_DNA"/>
</dbReference>
<dbReference type="RefSeq" id="WP_068960710.1">
    <property type="nucleotide sequence ID" value="NZ_CP015402.2"/>
</dbReference>
<dbReference type="GO" id="GO:0005886">
    <property type="term" value="C:plasma membrane"/>
    <property type="evidence" value="ECO:0007669"/>
    <property type="project" value="UniProtKB-SubCell"/>
</dbReference>
<feature type="domain" description="EamA" evidence="12">
    <location>
        <begin position="57"/>
        <end position="126"/>
    </location>
</feature>
<dbReference type="InterPro" id="IPR000620">
    <property type="entry name" value="EamA_dom"/>
</dbReference>
<dbReference type="PANTHER" id="PTHR30561">
    <property type="entry name" value="SMR FAMILY PROTON-DEPENDENT DRUG EFFLUX TRANSPORTER SUGE"/>
    <property type="match status" value="1"/>
</dbReference>
<keyword evidence="3" id="KW-0444">Lipid biosynthesis</keyword>
<dbReference type="GO" id="GO:0009103">
    <property type="term" value="P:lipopolysaccharide biosynthetic process"/>
    <property type="evidence" value="ECO:0007669"/>
    <property type="project" value="UniProtKB-KW"/>
</dbReference>
<feature type="transmembrane region" description="Helical" evidence="11">
    <location>
        <begin position="12"/>
        <end position="36"/>
    </location>
</feature>
<keyword evidence="2" id="KW-1003">Cell membrane</keyword>
<dbReference type="KEGG" id="pary:A4V02_06320"/>
<evidence type="ECO:0000313" key="13">
    <source>
        <dbReference type="EMBL" id="ANU63373.1"/>
    </source>
</evidence>
<evidence type="ECO:0000259" key="12">
    <source>
        <dbReference type="Pfam" id="PF00892"/>
    </source>
</evidence>
<proteinExistence type="predicted"/>
<evidence type="ECO:0000256" key="4">
    <source>
        <dbReference type="ARBA" id="ARBA00022519"/>
    </source>
</evidence>
<feature type="transmembrane region" description="Helical" evidence="11">
    <location>
        <begin position="83"/>
        <end position="103"/>
    </location>
</feature>
<keyword evidence="5" id="KW-0441">Lipid A biosynthesis</keyword>
<keyword evidence="4" id="KW-0997">Cell inner membrane</keyword>
<evidence type="ECO:0000256" key="6">
    <source>
        <dbReference type="ARBA" id="ARBA00022692"/>
    </source>
</evidence>
<organism evidence="13 14">
    <name type="scientific">Muribaculum intestinale</name>
    <dbReference type="NCBI Taxonomy" id="1796646"/>
    <lineage>
        <taxon>Bacteria</taxon>
        <taxon>Pseudomonadati</taxon>
        <taxon>Bacteroidota</taxon>
        <taxon>Bacteroidia</taxon>
        <taxon>Bacteroidales</taxon>
        <taxon>Muribaculaceae</taxon>
        <taxon>Muribaculum</taxon>
    </lineage>
</organism>
<evidence type="ECO:0000256" key="9">
    <source>
        <dbReference type="ARBA" id="ARBA00023098"/>
    </source>
</evidence>
<dbReference type="GeneID" id="65536466"/>
<dbReference type="SUPFAM" id="SSF103481">
    <property type="entry name" value="Multidrug resistance efflux transporter EmrE"/>
    <property type="match status" value="1"/>
</dbReference>
<dbReference type="InterPro" id="IPR037185">
    <property type="entry name" value="EmrE-like"/>
</dbReference>
<dbReference type="AlphaFoldDB" id="A0A1B1S9B5"/>
<dbReference type="OrthoDB" id="9156836at2"/>
<dbReference type="Gene3D" id="1.10.3730.20">
    <property type="match status" value="1"/>
</dbReference>
<evidence type="ECO:0000313" key="14">
    <source>
        <dbReference type="Proteomes" id="UP000186351"/>
    </source>
</evidence>
<dbReference type="GO" id="GO:0022857">
    <property type="term" value="F:transmembrane transporter activity"/>
    <property type="evidence" value="ECO:0007669"/>
    <property type="project" value="InterPro"/>
</dbReference>
<name>A0A1B1S9B5_9BACT</name>
<evidence type="ECO:0000256" key="11">
    <source>
        <dbReference type="SAM" id="Phobius"/>
    </source>
</evidence>
<evidence type="ECO:0000256" key="7">
    <source>
        <dbReference type="ARBA" id="ARBA00022985"/>
    </source>
</evidence>
<dbReference type="GO" id="GO:0009245">
    <property type="term" value="P:lipid A biosynthetic process"/>
    <property type="evidence" value="ECO:0007669"/>
    <property type="project" value="UniProtKB-KW"/>
</dbReference>
<keyword evidence="6 11" id="KW-0812">Transmembrane</keyword>
<evidence type="ECO:0000256" key="5">
    <source>
        <dbReference type="ARBA" id="ARBA00022556"/>
    </source>
</evidence>
<dbReference type="STRING" id="1796646.A4V02_06320"/>
<keyword evidence="8 11" id="KW-1133">Transmembrane helix</keyword>
<keyword evidence="10 11" id="KW-0472">Membrane</keyword>
<dbReference type="Pfam" id="PF00892">
    <property type="entry name" value="EamA"/>
    <property type="match status" value="1"/>
</dbReference>
<dbReference type="InterPro" id="IPR000390">
    <property type="entry name" value="Small_drug/metabolite_transptr"/>
</dbReference>
<keyword evidence="9" id="KW-0443">Lipid metabolism</keyword>
<dbReference type="PANTHER" id="PTHR30561:SF9">
    <property type="entry name" value="4-AMINO-4-DEOXY-L-ARABINOSE-PHOSPHOUNDECAPRENOL FLIPPASE SUBUNIT ARNF-RELATED"/>
    <property type="match status" value="1"/>
</dbReference>
<evidence type="ECO:0000256" key="1">
    <source>
        <dbReference type="ARBA" id="ARBA00004651"/>
    </source>
</evidence>
<keyword evidence="7" id="KW-0448">Lipopolysaccharide biosynthesis</keyword>
<evidence type="ECO:0000256" key="3">
    <source>
        <dbReference type="ARBA" id="ARBA00022516"/>
    </source>
</evidence>
<sequence length="128" mass="14290">MNNSLLFNLSTYGLFLLALIQSAILAFGQVFLKIGLMKMEPFGWNAAFWRSALLNWQFALSGICFGGASLLWMYIIKKFPLSMAYPLVSLSYVFGLLAAAWIFHEDVNLNKWIGVALIVAGCFIISKP</sequence>
<gene>
    <name evidence="13" type="ORF">A4V02_06320</name>
</gene>